<dbReference type="AlphaFoldDB" id="A0A2V5LBP7"/>
<dbReference type="EMBL" id="QJVD01000004">
    <property type="protein sequence ID" value="PYI68798.1"/>
    <property type="molecule type" value="Genomic_DNA"/>
</dbReference>
<dbReference type="OrthoDB" id="3233171at2"/>
<gene>
    <name evidence="1" type="ORF">CVV68_05810</name>
</gene>
<reference evidence="1 2" key="1">
    <citation type="submission" date="2018-05" db="EMBL/GenBank/DDBJ databases">
        <title>Genetic diversity of glacier-inhabiting Cryobacterium bacteria in China and description of Cryobacterium mengkeensis sp. nov. and Arthrobacter glacialis sp. nov.</title>
        <authorList>
            <person name="Liu Q."/>
            <person name="Xin Y.-H."/>
        </authorList>
    </citation>
    <scope>NUCLEOTIDE SEQUENCE [LARGE SCALE GENOMIC DNA]</scope>
    <source>
        <strain evidence="1 2">LI2</strain>
    </source>
</reference>
<dbReference type="RefSeq" id="WP_110500050.1">
    <property type="nucleotide sequence ID" value="NZ_QJVD01000004.1"/>
</dbReference>
<protein>
    <submittedName>
        <fullName evidence="1">Uncharacterized protein</fullName>
    </submittedName>
</protein>
<dbReference type="Proteomes" id="UP000247832">
    <property type="component" value="Unassembled WGS sequence"/>
</dbReference>
<proteinExistence type="predicted"/>
<organism evidence="1 2">
    <name type="scientific">Arthrobacter livingstonensis</name>
    <dbReference type="NCBI Taxonomy" id="670078"/>
    <lineage>
        <taxon>Bacteria</taxon>
        <taxon>Bacillati</taxon>
        <taxon>Actinomycetota</taxon>
        <taxon>Actinomycetes</taxon>
        <taxon>Micrococcales</taxon>
        <taxon>Micrococcaceae</taxon>
        <taxon>Arthrobacter</taxon>
    </lineage>
</organism>
<name>A0A2V5LBP7_9MICC</name>
<comment type="caution">
    <text evidence="1">The sequence shown here is derived from an EMBL/GenBank/DDBJ whole genome shotgun (WGS) entry which is preliminary data.</text>
</comment>
<sequence>MAITFATSADRHGVPHEDALHATANALYSERVFDEPRAPGHGKPALFIGPPRDMFIFHVMEARPKNLERMKSNG</sequence>
<accession>A0A2V5LBP7</accession>
<evidence type="ECO:0000313" key="1">
    <source>
        <dbReference type="EMBL" id="PYI68798.1"/>
    </source>
</evidence>
<evidence type="ECO:0000313" key="2">
    <source>
        <dbReference type="Proteomes" id="UP000247832"/>
    </source>
</evidence>
<keyword evidence="2" id="KW-1185">Reference proteome</keyword>